<evidence type="ECO:0000256" key="5">
    <source>
        <dbReference type="ARBA" id="ARBA00022729"/>
    </source>
</evidence>
<keyword evidence="24" id="KW-1185">Reference proteome</keyword>
<dbReference type="FunFam" id="1.10.510.10:FF:000537">
    <property type="entry name" value="Putative receptor-like protein kinase"/>
    <property type="match status" value="1"/>
</dbReference>
<dbReference type="InterPro" id="IPR001480">
    <property type="entry name" value="Bulb-type_lectin_dom"/>
</dbReference>
<dbReference type="PROSITE" id="PS50011">
    <property type="entry name" value="PROTEIN_KINASE_DOM"/>
    <property type="match status" value="1"/>
</dbReference>
<evidence type="ECO:0000256" key="9">
    <source>
        <dbReference type="ARBA" id="ARBA00022989"/>
    </source>
</evidence>
<keyword evidence="7 16" id="KW-0418">Kinase</keyword>
<dbReference type="PROSITE" id="PS50927">
    <property type="entry name" value="BULB_LECTIN"/>
    <property type="match status" value="1"/>
</dbReference>
<dbReference type="PANTHER" id="PTHR47974:SF19">
    <property type="entry name" value="RECEPTOR-LIKE SERINE_THREONINE-PROTEIN KINASE"/>
    <property type="match status" value="1"/>
</dbReference>
<evidence type="ECO:0000256" key="15">
    <source>
        <dbReference type="ARBA" id="ARBA00048679"/>
    </source>
</evidence>
<dbReference type="InterPro" id="IPR000858">
    <property type="entry name" value="S_locus_glycoprot_dom"/>
</dbReference>
<reference evidence="24" key="2">
    <citation type="submission" date="2013-12" db="EMBL/GenBank/DDBJ databases">
        <authorList>
            <person name="Yu Y."/>
            <person name="Lee S."/>
            <person name="de Baynast K."/>
            <person name="Wissotski M."/>
            <person name="Liu L."/>
            <person name="Talag J."/>
            <person name="Goicoechea J."/>
            <person name="Angelova A."/>
            <person name="Jetty R."/>
            <person name="Kudrna D."/>
            <person name="Golser W."/>
            <person name="Rivera L."/>
            <person name="Zhang J."/>
            <person name="Wing R."/>
        </authorList>
    </citation>
    <scope>NUCLEOTIDE SEQUENCE</scope>
</reference>
<keyword evidence="11" id="KW-1015">Disulfide bond</keyword>
<evidence type="ECO:0000256" key="16">
    <source>
        <dbReference type="PIRNR" id="PIRNR000641"/>
    </source>
</evidence>
<keyword evidence="12" id="KW-0675">Receptor</keyword>
<dbReference type="FunFam" id="2.90.10.10:FF:000002">
    <property type="entry name" value="Serine/threonine-protein kinase"/>
    <property type="match status" value="1"/>
</dbReference>
<dbReference type="PROSITE" id="PS00107">
    <property type="entry name" value="PROTEIN_KINASE_ATP"/>
    <property type="match status" value="1"/>
</dbReference>
<comment type="catalytic activity">
    <reaction evidence="15 16">
        <text>L-seryl-[protein] + ATP = O-phospho-L-seryl-[protein] + ADP + H(+)</text>
        <dbReference type="Rhea" id="RHEA:17989"/>
        <dbReference type="Rhea" id="RHEA-COMP:9863"/>
        <dbReference type="Rhea" id="RHEA-COMP:11604"/>
        <dbReference type="ChEBI" id="CHEBI:15378"/>
        <dbReference type="ChEBI" id="CHEBI:29999"/>
        <dbReference type="ChEBI" id="CHEBI:30616"/>
        <dbReference type="ChEBI" id="CHEBI:83421"/>
        <dbReference type="ChEBI" id="CHEBI:456216"/>
        <dbReference type="EC" id="2.7.11.1"/>
    </reaction>
</comment>
<keyword evidence="5 19" id="KW-0732">Signal</keyword>
<name>A0A0D9WGJ8_9ORYZ</name>
<dbReference type="PIRSF" id="PIRSF000641">
    <property type="entry name" value="SRK"/>
    <property type="match status" value="1"/>
</dbReference>
<keyword evidence="4 18" id="KW-0812">Transmembrane</keyword>
<protein>
    <recommendedName>
        <fullName evidence="16">Receptor-like serine/threonine-protein kinase</fullName>
        <ecNumber evidence="16">2.7.11.1</ecNumber>
    </recommendedName>
</protein>
<dbReference type="Pfam" id="PF00069">
    <property type="entry name" value="Pkinase"/>
    <property type="match status" value="1"/>
</dbReference>
<dbReference type="InterPro" id="IPR036426">
    <property type="entry name" value="Bulb-type_lectin_dom_sf"/>
</dbReference>
<dbReference type="Proteomes" id="UP000032180">
    <property type="component" value="Chromosome 5"/>
</dbReference>
<keyword evidence="6 16" id="KW-0547">Nucleotide-binding</keyword>
<dbReference type="PROSITE" id="PS50948">
    <property type="entry name" value="PAN"/>
    <property type="match status" value="1"/>
</dbReference>
<keyword evidence="3 16" id="KW-0808">Transferase</keyword>
<evidence type="ECO:0000259" key="20">
    <source>
        <dbReference type="PROSITE" id="PS50011"/>
    </source>
</evidence>
<dbReference type="Gene3D" id="1.10.510.10">
    <property type="entry name" value="Transferase(Phosphotransferase) domain 1"/>
    <property type="match status" value="1"/>
</dbReference>
<keyword evidence="9 18" id="KW-1133">Transmembrane helix</keyword>
<comment type="subcellular location">
    <subcellularLocation>
        <location evidence="1">Membrane</location>
        <topology evidence="1">Single-pass type I membrane protein</topology>
    </subcellularLocation>
</comment>
<evidence type="ECO:0000256" key="2">
    <source>
        <dbReference type="ARBA" id="ARBA00022527"/>
    </source>
</evidence>
<dbReference type="InterPro" id="IPR000719">
    <property type="entry name" value="Prot_kinase_dom"/>
</dbReference>
<dbReference type="EnsemblPlants" id="LPERR05G13210.1">
    <property type="protein sequence ID" value="LPERR05G13210.1"/>
    <property type="gene ID" value="LPERR05G13210"/>
</dbReference>
<dbReference type="Pfam" id="PF01453">
    <property type="entry name" value="B_lectin"/>
    <property type="match status" value="1"/>
</dbReference>
<dbReference type="InterPro" id="IPR011009">
    <property type="entry name" value="Kinase-like_dom_sf"/>
</dbReference>
<dbReference type="FunFam" id="3.30.200.20:FF:000178">
    <property type="entry name" value="serine/threonine-protein kinase PBS1-like"/>
    <property type="match status" value="1"/>
</dbReference>
<feature type="domain" description="Protein kinase" evidence="20">
    <location>
        <begin position="472"/>
        <end position="770"/>
    </location>
</feature>
<dbReference type="InterPro" id="IPR017441">
    <property type="entry name" value="Protein_kinase_ATP_BS"/>
</dbReference>
<comment type="similarity">
    <text evidence="16">Belongs to the protein kinase superfamily. Ser/Thr protein kinase family.</text>
</comment>
<feature type="transmembrane region" description="Helical" evidence="18">
    <location>
        <begin position="412"/>
        <end position="438"/>
    </location>
</feature>
<dbReference type="SUPFAM" id="SSF51110">
    <property type="entry name" value="alpha-D-mannose-specific plant lectins"/>
    <property type="match status" value="1"/>
</dbReference>
<evidence type="ECO:0000256" key="10">
    <source>
        <dbReference type="ARBA" id="ARBA00023136"/>
    </source>
</evidence>
<evidence type="ECO:0000313" key="23">
    <source>
        <dbReference type="EnsemblPlants" id="LPERR05G13210.1"/>
    </source>
</evidence>
<evidence type="ECO:0000256" key="4">
    <source>
        <dbReference type="ARBA" id="ARBA00022692"/>
    </source>
</evidence>
<dbReference type="CDD" id="cd00028">
    <property type="entry name" value="B_lectin"/>
    <property type="match status" value="1"/>
</dbReference>
<accession>A0A0D9WGJ8</accession>
<evidence type="ECO:0000259" key="22">
    <source>
        <dbReference type="PROSITE" id="PS50948"/>
    </source>
</evidence>
<dbReference type="Gene3D" id="3.30.200.20">
    <property type="entry name" value="Phosphorylase Kinase, domain 1"/>
    <property type="match status" value="1"/>
</dbReference>
<dbReference type="CDD" id="cd01098">
    <property type="entry name" value="PAN_AP_plant"/>
    <property type="match status" value="1"/>
</dbReference>
<keyword evidence="13" id="KW-0325">Glycoprotein</keyword>
<dbReference type="GO" id="GO:0051707">
    <property type="term" value="P:response to other organism"/>
    <property type="evidence" value="ECO:0007669"/>
    <property type="project" value="UniProtKB-ARBA"/>
</dbReference>
<dbReference type="Pfam" id="PF08276">
    <property type="entry name" value="PAN_2"/>
    <property type="match status" value="1"/>
</dbReference>
<dbReference type="PANTHER" id="PTHR47974">
    <property type="entry name" value="OS07G0415500 PROTEIN"/>
    <property type="match status" value="1"/>
</dbReference>
<dbReference type="SUPFAM" id="SSF56112">
    <property type="entry name" value="Protein kinase-like (PK-like)"/>
    <property type="match status" value="1"/>
</dbReference>
<keyword evidence="10 18" id="KW-0472">Membrane</keyword>
<evidence type="ECO:0000256" key="11">
    <source>
        <dbReference type="ARBA" id="ARBA00023157"/>
    </source>
</evidence>
<evidence type="ECO:0000256" key="3">
    <source>
        <dbReference type="ARBA" id="ARBA00022679"/>
    </source>
</evidence>
<dbReference type="AlphaFoldDB" id="A0A0D9WGJ8"/>
<feature type="domain" description="Apple" evidence="22">
    <location>
        <begin position="316"/>
        <end position="399"/>
    </location>
</feature>
<dbReference type="STRING" id="77586.A0A0D9WGJ8"/>
<dbReference type="GO" id="GO:0005524">
    <property type="term" value="F:ATP binding"/>
    <property type="evidence" value="ECO:0007669"/>
    <property type="project" value="UniProtKB-UniRule"/>
</dbReference>
<dbReference type="GO" id="GO:0004674">
    <property type="term" value="F:protein serine/threonine kinase activity"/>
    <property type="evidence" value="ECO:0007669"/>
    <property type="project" value="UniProtKB-KW"/>
</dbReference>
<dbReference type="CDD" id="cd14066">
    <property type="entry name" value="STKc_IRAK"/>
    <property type="match status" value="1"/>
</dbReference>
<dbReference type="InterPro" id="IPR024171">
    <property type="entry name" value="SRK-like_kinase"/>
</dbReference>
<feature type="domain" description="Bulb-type lectin" evidence="21">
    <location>
        <begin position="27"/>
        <end position="150"/>
    </location>
</feature>
<evidence type="ECO:0000256" key="6">
    <source>
        <dbReference type="ARBA" id="ARBA00022741"/>
    </source>
</evidence>
<dbReference type="Gramene" id="LPERR05G13210.1">
    <property type="protein sequence ID" value="LPERR05G13210.1"/>
    <property type="gene ID" value="LPERR05G13210"/>
</dbReference>
<reference evidence="23 24" key="1">
    <citation type="submission" date="2012-08" db="EMBL/GenBank/DDBJ databases">
        <title>Oryza genome evolution.</title>
        <authorList>
            <person name="Wing R.A."/>
        </authorList>
    </citation>
    <scope>NUCLEOTIDE SEQUENCE</scope>
</reference>
<dbReference type="HOGENOM" id="CLU_000288_116_2_1"/>
<sequence>MAAGATPRAFIIVVLVALCALDDARAADTVASGRPLSGHQRLVSLGGKFDLGFFHPDGGVAGRWYVGIWYNNISPPTPVWVANRRTPVSDPATSRLAIAPDGNLALFDRNRTAVWSTNVANATATVAILLDTGNLVLVPTSSSTNASAVNAMPLCEPAPSKAWYRGRSPYDPTPGEYALQLDPSGAPQYVLMWNGTREYWATGNWTGRIFAGAPEVGSSSGSAGYTFRFVDNDAESYFTYDFADESTVYRFVMDASGQIKGWFWVEAKRAGNLVYAEPKSRCAVPRGCGAFGVCSDGAAACGCVAGDRRAGTLLNCGGKNGSGGEMDRFLRMDGVRLPDDGIRLDFAGGDDGETACLVDCSCSAYAFNGSCVVWRGDLLNLQDGLGGGGDGENLYLRLAASELSGVKNHHKWSTAVIAIGAASIASLAIAAAVIVVHVTRRRRIRARIQGLSASGDGGVISFKYSDLQFITNNFSTKLGSGAFGSVFRGTFPDDNGMAVAVKKLEGLRQGEKQFRAEVSTLATVRHVNLIRLLGFCSSSSSSGDRKKLLVYEYMPHGSLDRHLFVRRPGSPATPPPLSWAARYRIAVGVAKGLAYLHGEMCRDRVIHCNVKPENILLDAGLSPKVADFGLPKLVGRDFSRVLTTMRGTVGYLEPEWISGEAITPKADVFSYGMTLLEIVSGRRNAEHVSSSTSTSSALFFPVVVARRIAEEGDDDEVVMELLDEELDGEADAEEVRRVCKVACWCIQDGLEERPTMAEVVQALEGVMEFESPPVPRYLEVLAGGRMPMHETMETD</sequence>
<organism evidence="23 24">
    <name type="scientific">Leersia perrieri</name>
    <dbReference type="NCBI Taxonomy" id="77586"/>
    <lineage>
        <taxon>Eukaryota</taxon>
        <taxon>Viridiplantae</taxon>
        <taxon>Streptophyta</taxon>
        <taxon>Embryophyta</taxon>
        <taxon>Tracheophyta</taxon>
        <taxon>Spermatophyta</taxon>
        <taxon>Magnoliopsida</taxon>
        <taxon>Liliopsida</taxon>
        <taxon>Poales</taxon>
        <taxon>Poaceae</taxon>
        <taxon>BOP clade</taxon>
        <taxon>Oryzoideae</taxon>
        <taxon>Oryzeae</taxon>
        <taxon>Oryzinae</taxon>
        <taxon>Leersia</taxon>
    </lineage>
</organism>
<evidence type="ECO:0000256" key="7">
    <source>
        <dbReference type="ARBA" id="ARBA00022777"/>
    </source>
</evidence>
<evidence type="ECO:0000256" key="14">
    <source>
        <dbReference type="ARBA" id="ARBA00047899"/>
    </source>
</evidence>
<dbReference type="SMART" id="SM00108">
    <property type="entry name" value="B_lectin"/>
    <property type="match status" value="1"/>
</dbReference>
<comment type="catalytic activity">
    <reaction evidence="14 16">
        <text>L-threonyl-[protein] + ATP = O-phospho-L-threonyl-[protein] + ADP + H(+)</text>
        <dbReference type="Rhea" id="RHEA:46608"/>
        <dbReference type="Rhea" id="RHEA-COMP:11060"/>
        <dbReference type="Rhea" id="RHEA-COMP:11605"/>
        <dbReference type="ChEBI" id="CHEBI:15378"/>
        <dbReference type="ChEBI" id="CHEBI:30013"/>
        <dbReference type="ChEBI" id="CHEBI:30616"/>
        <dbReference type="ChEBI" id="CHEBI:61977"/>
        <dbReference type="ChEBI" id="CHEBI:456216"/>
        <dbReference type="EC" id="2.7.11.1"/>
    </reaction>
</comment>
<dbReference type="Gene3D" id="2.90.10.10">
    <property type="entry name" value="Bulb-type lectin domain"/>
    <property type="match status" value="1"/>
</dbReference>
<keyword evidence="8 16" id="KW-0067">ATP-binding</keyword>
<dbReference type="GO" id="GO:0106310">
    <property type="term" value="F:protein serine kinase activity"/>
    <property type="evidence" value="ECO:0007669"/>
    <property type="project" value="RHEA"/>
</dbReference>
<dbReference type="GO" id="GO:0048544">
    <property type="term" value="P:recognition of pollen"/>
    <property type="evidence" value="ECO:0007669"/>
    <property type="project" value="InterPro"/>
</dbReference>
<feature type="chain" id="PRO_5002349105" description="Receptor-like serine/threonine-protein kinase" evidence="19">
    <location>
        <begin position="27"/>
        <end position="795"/>
    </location>
</feature>
<evidence type="ECO:0000256" key="8">
    <source>
        <dbReference type="ARBA" id="ARBA00022840"/>
    </source>
</evidence>
<evidence type="ECO:0000256" key="12">
    <source>
        <dbReference type="ARBA" id="ARBA00023170"/>
    </source>
</evidence>
<dbReference type="eggNOG" id="ENOG502QUMK">
    <property type="taxonomic scope" value="Eukaryota"/>
</dbReference>
<dbReference type="EC" id="2.7.11.1" evidence="16"/>
<evidence type="ECO:0000313" key="24">
    <source>
        <dbReference type="Proteomes" id="UP000032180"/>
    </source>
</evidence>
<evidence type="ECO:0000256" key="17">
    <source>
        <dbReference type="PROSITE-ProRule" id="PRU10141"/>
    </source>
</evidence>
<dbReference type="Pfam" id="PF00954">
    <property type="entry name" value="S_locus_glycop"/>
    <property type="match status" value="1"/>
</dbReference>
<feature type="binding site" evidence="17">
    <location>
        <position position="503"/>
    </location>
    <ligand>
        <name>ATP</name>
        <dbReference type="ChEBI" id="CHEBI:30616"/>
    </ligand>
</feature>
<feature type="signal peptide" evidence="19">
    <location>
        <begin position="1"/>
        <end position="26"/>
    </location>
</feature>
<evidence type="ECO:0000259" key="21">
    <source>
        <dbReference type="PROSITE" id="PS50927"/>
    </source>
</evidence>
<proteinExistence type="inferred from homology"/>
<evidence type="ECO:0000256" key="18">
    <source>
        <dbReference type="SAM" id="Phobius"/>
    </source>
</evidence>
<dbReference type="GO" id="GO:0016020">
    <property type="term" value="C:membrane"/>
    <property type="evidence" value="ECO:0007669"/>
    <property type="project" value="UniProtKB-SubCell"/>
</dbReference>
<keyword evidence="2 16" id="KW-0723">Serine/threonine-protein kinase</keyword>
<evidence type="ECO:0000256" key="19">
    <source>
        <dbReference type="SAM" id="SignalP"/>
    </source>
</evidence>
<evidence type="ECO:0000256" key="1">
    <source>
        <dbReference type="ARBA" id="ARBA00004479"/>
    </source>
</evidence>
<reference evidence="23" key="3">
    <citation type="submission" date="2015-04" db="UniProtKB">
        <authorList>
            <consortium name="EnsemblPlants"/>
        </authorList>
    </citation>
    <scope>IDENTIFICATION</scope>
</reference>
<dbReference type="InterPro" id="IPR003609">
    <property type="entry name" value="Pan_app"/>
</dbReference>
<evidence type="ECO:0000256" key="13">
    <source>
        <dbReference type="ARBA" id="ARBA00023180"/>
    </source>
</evidence>